<dbReference type="PANTHER" id="PTHR35186:SF4">
    <property type="entry name" value="PRION-INHIBITION AND PROPAGATION HELO DOMAIN-CONTAINING PROTEIN"/>
    <property type="match status" value="1"/>
</dbReference>
<feature type="chain" id="PRO_5042194880" description="DUF7580 domain-containing protein" evidence="1">
    <location>
        <begin position="21"/>
        <end position="490"/>
    </location>
</feature>
<dbReference type="Proteomes" id="UP001243330">
    <property type="component" value="Unassembled WGS sequence"/>
</dbReference>
<reference evidence="3" key="1">
    <citation type="submission" date="2023-01" db="EMBL/GenBank/DDBJ databases">
        <title>Colletotrichum chrysophilum M932 genome sequence.</title>
        <authorList>
            <person name="Baroncelli R."/>
        </authorList>
    </citation>
    <scope>NUCLEOTIDE SEQUENCE</scope>
    <source>
        <strain evidence="3">M932</strain>
    </source>
</reference>
<sequence>MSGFEIAGIVLGALPFLIDALKKTNSGIQEWRYYQSTLDRLIRNLSPEQINIENICIRLLEKLVSPARIPLLIDNRPDMIAAWRDESLRQKIEYLLDSTFDLFKGTLEEIQKSADELKTKLGIRDGQVHLGLESRSSSIMEMGNTKSQSLSFQLAVNYRAIDTATKKEDSSNDQLLWKGLLMQTLQSNFTFGTVPIRCQPDNNQAGQKTESLVKETQEYPAQMRLYGGQTTTIELQSSNRASTRPAINLCKEIRAGPKSKDIACYGIIADSLSKSAEFEVFPQTDLDGANCLTVSLHQILQARGNGLPYIFKLRLAAKISSSFFQLHSTPWLPGNLSSRQILFIKTGEFINFEKAFVMRSFPESDSGSTGPASMDHGAALRCLGVVLLELEYEETIESLRRTHNTTPRSIYSAEIEGMLRLYGDATIDRLIRTRNWVGNYGRVVNLCMNGHHGTIDLNDKELRQEIYEIIVQPLEVDWNLSTFRIPKLNS</sequence>
<dbReference type="Pfam" id="PF24476">
    <property type="entry name" value="DUF7580"/>
    <property type="match status" value="1"/>
</dbReference>
<protein>
    <recommendedName>
        <fullName evidence="2">DUF7580 domain-containing protein</fullName>
    </recommendedName>
</protein>
<dbReference type="EMBL" id="JAQOWY010000180">
    <property type="protein sequence ID" value="KAK1848136.1"/>
    <property type="molecule type" value="Genomic_DNA"/>
</dbReference>
<dbReference type="InterPro" id="IPR056002">
    <property type="entry name" value="DUF7580"/>
</dbReference>
<organism evidence="3 4">
    <name type="scientific">Colletotrichum chrysophilum</name>
    <dbReference type="NCBI Taxonomy" id="1836956"/>
    <lineage>
        <taxon>Eukaryota</taxon>
        <taxon>Fungi</taxon>
        <taxon>Dikarya</taxon>
        <taxon>Ascomycota</taxon>
        <taxon>Pezizomycotina</taxon>
        <taxon>Sordariomycetes</taxon>
        <taxon>Hypocreomycetidae</taxon>
        <taxon>Glomerellales</taxon>
        <taxon>Glomerellaceae</taxon>
        <taxon>Colletotrichum</taxon>
        <taxon>Colletotrichum gloeosporioides species complex</taxon>
    </lineage>
</organism>
<evidence type="ECO:0000313" key="3">
    <source>
        <dbReference type="EMBL" id="KAK1848136.1"/>
    </source>
</evidence>
<dbReference type="AlphaFoldDB" id="A0AAD9AH91"/>
<feature type="domain" description="DUF7580" evidence="2">
    <location>
        <begin position="246"/>
        <end position="477"/>
    </location>
</feature>
<accession>A0AAD9AH91</accession>
<keyword evidence="1" id="KW-0732">Signal</keyword>
<proteinExistence type="predicted"/>
<dbReference type="PANTHER" id="PTHR35186">
    <property type="entry name" value="ANK_REP_REGION DOMAIN-CONTAINING PROTEIN"/>
    <property type="match status" value="1"/>
</dbReference>
<evidence type="ECO:0000259" key="2">
    <source>
        <dbReference type="Pfam" id="PF24476"/>
    </source>
</evidence>
<evidence type="ECO:0000256" key="1">
    <source>
        <dbReference type="SAM" id="SignalP"/>
    </source>
</evidence>
<name>A0AAD9AH91_9PEZI</name>
<keyword evidence="4" id="KW-1185">Reference proteome</keyword>
<gene>
    <name evidence="3" type="ORF">CCHR01_09252</name>
</gene>
<feature type="signal peptide" evidence="1">
    <location>
        <begin position="1"/>
        <end position="20"/>
    </location>
</feature>
<evidence type="ECO:0000313" key="4">
    <source>
        <dbReference type="Proteomes" id="UP001243330"/>
    </source>
</evidence>
<comment type="caution">
    <text evidence="3">The sequence shown here is derived from an EMBL/GenBank/DDBJ whole genome shotgun (WGS) entry which is preliminary data.</text>
</comment>